<keyword evidence="2" id="KW-1185">Reference proteome</keyword>
<protein>
    <submittedName>
        <fullName evidence="1">Uncharacterized protein</fullName>
    </submittedName>
</protein>
<accession>A0A1E1MLP1</accession>
<dbReference type="AlphaFoldDB" id="A0A1E1MLP1"/>
<proteinExistence type="predicted"/>
<name>A0A1E1MLP1_RHYSE</name>
<dbReference type="Proteomes" id="UP000177625">
    <property type="component" value="Unassembled WGS sequence"/>
</dbReference>
<organism evidence="1 2">
    <name type="scientific">Rhynchosporium secalis</name>
    <name type="common">Barley scald fungus</name>
    <dbReference type="NCBI Taxonomy" id="38038"/>
    <lineage>
        <taxon>Eukaryota</taxon>
        <taxon>Fungi</taxon>
        <taxon>Dikarya</taxon>
        <taxon>Ascomycota</taxon>
        <taxon>Pezizomycotina</taxon>
        <taxon>Leotiomycetes</taxon>
        <taxon>Helotiales</taxon>
        <taxon>Ploettnerulaceae</taxon>
        <taxon>Rhynchosporium</taxon>
    </lineage>
</organism>
<sequence>MSFEALGSGVTQGKVKLNGEDFNIRWQCYVPTSRNNQGAWVENIQYKDMVEKITCQAAGRAPAGRNYNYITIRTVSHETTRVGGSRSSVFMTDDPHLTIDFGPGPIRAATHVYVGPAPPHKITKSSDYAQCRYLAPGRKAYHYLVGQEIVNSTRNLSLEDVR</sequence>
<evidence type="ECO:0000313" key="1">
    <source>
        <dbReference type="EMBL" id="CZT49990.1"/>
    </source>
</evidence>
<evidence type="ECO:0000313" key="2">
    <source>
        <dbReference type="Proteomes" id="UP000177625"/>
    </source>
</evidence>
<gene>
    <name evidence="1" type="ORF">RSE6_10902</name>
</gene>
<reference evidence="2" key="1">
    <citation type="submission" date="2016-03" db="EMBL/GenBank/DDBJ databases">
        <authorList>
            <person name="Guldener U."/>
        </authorList>
    </citation>
    <scope>NUCLEOTIDE SEQUENCE [LARGE SCALE GENOMIC DNA]</scope>
</reference>
<dbReference type="EMBL" id="FJVC01000399">
    <property type="protein sequence ID" value="CZT49990.1"/>
    <property type="molecule type" value="Genomic_DNA"/>
</dbReference>